<keyword evidence="2" id="KW-1185">Reference proteome</keyword>
<proteinExistence type="predicted"/>
<evidence type="ECO:0000313" key="1">
    <source>
        <dbReference type="EMBL" id="GBP05996.1"/>
    </source>
</evidence>
<sequence>MNECTSRPRGRSRERELWNENIVTVDAPTERVTSQTRRIAVRFRSKIIFEKNKKLLHTFLLSIDVTVNHKHVEVGARTRAPNVDHRAIEEKKHNSLRLAVSGVIARAGACRVTCPPSAPAGRGHVCNYSVLAQKKYAQKVRFCMYSILLAYSWPCDSAGGFNFY</sequence>
<evidence type="ECO:0000313" key="2">
    <source>
        <dbReference type="Proteomes" id="UP000299102"/>
    </source>
</evidence>
<accession>A0A4C1SVL8</accession>
<dbReference type="AlphaFoldDB" id="A0A4C1SVL8"/>
<protein>
    <submittedName>
        <fullName evidence="1">Uncharacterized protein</fullName>
    </submittedName>
</protein>
<dbReference type="Proteomes" id="UP000299102">
    <property type="component" value="Unassembled WGS sequence"/>
</dbReference>
<organism evidence="1 2">
    <name type="scientific">Eumeta variegata</name>
    <name type="common">Bagworm moth</name>
    <name type="synonym">Eumeta japonica</name>
    <dbReference type="NCBI Taxonomy" id="151549"/>
    <lineage>
        <taxon>Eukaryota</taxon>
        <taxon>Metazoa</taxon>
        <taxon>Ecdysozoa</taxon>
        <taxon>Arthropoda</taxon>
        <taxon>Hexapoda</taxon>
        <taxon>Insecta</taxon>
        <taxon>Pterygota</taxon>
        <taxon>Neoptera</taxon>
        <taxon>Endopterygota</taxon>
        <taxon>Lepidoptera</taxon>
        <taxon>Glossata</taxon>
        <taxon>Ditrysia</taxon>
        <taxon>Tineoidea</taxon>
        <taxon>Psychidae</taxon>
        <taxon>Oiketicinae</taxon>
        <taxon>Eumeta</taxon>
    </lineage>
</organism>
<name>A0A4C1SVL8_EUMVA</name>
<dbReference type="EMBL" id="BGZK01000020">
    <property type="protein sequence ID" value="GBP05996.1"/>
    <property type="molecule type" value="Genomic_DNA"/>
</dbReference>
<reference evidence="1 2" key="1">
    <citation type="journal article" date="2019" name="Commun. Biol.">
        <title>The bagworm genome reveals a unique fibroin gene that provides high tensile strength.</title>
        <authorList>
            <person name="Kono N."/>
            <person name="Nakamura H."/>
            <person name="Ohtoshi R."/>
            <person name="Tomita M."/>
            <person name="Numata K."/>
            <person name="Arakawa K."/>
        </authorList>
    </citation>
    <scope>NUCLEOTIDE SEQUENCE [LARGE SCALE GENOMIC DNA]</scope>
</reference>
<comment type="caution">
    <text evidence="1">The sequence shown here is derived from an EMBL/GenBank/DDBJ whole genome shotgun (WGS) entry which is preliminary data.</text>
</comment>
<gene>
    <name evidence="1" type="ORF">EVAR_3253_1</name>
</gene>